<keyword evidence="10" id="KW-1185">Reference proteome</keyword>
<evidence type="ECO:0000256" key="5">
    <source>
        <dbReference type="ARBA" id="ARBA00022790"/>
    </source>
</evidence>
<accession>D3TMQ3</accession>
<reference evidence="9 10" key="3">
    <citation type="submission" date="2014-03" db="EMBL/GenBank/DDBJ databases">
        <title>Genome Sequence of the Tsetse Fly (Glossina morsitans): Vector of African Trypanosomiasis.</title>
        <authorList>
            <consortium name="International Glossina Genome Initiative W.H.O."/>
            <person name="Lawson D."/>
        </authorList>
    </citation>
    <scope>NUCLEOTIDE SEQUENCE [LARGE SCALE GENOMIC DNA]</scope>
    <source>
        <strain evidence="9 10">Yale</strain>
    </source>
</reference>
<evidence type="ECO:0000256" key="2">
    <source>
        <dbReference type="ARBA" id="ARBA00004496"/>
    </source>
</evidence>
<proteinExistence type="evidence at transcript level"/>
<dbReference type="VEuPathDB" id="VectorBase:GMOY010645"/>
<dbReference type="Proteomes" id="UP000092444">
    <property type="component" value="Unassembled WGS sequence"/>
</dbReference>
<dbReference type="InterPro" id="IPR041481">
    <property type="entry name" value="CSN7_helixI"/>
</dbReference>
<dbReference type="PROSITE" id="PS50250">
    <property type="entry name" value="PCI"/>
    <property type="match status" value="1"/>
</dbReference>
<dbReference type="GO" id="GO:0005737">
    <property type="term" value="C:cytoplasm"/>
    <property type="evidence" value="ECO:0007669"/>
    <property type="project" value="UniProtKB-SubCell"/>
</dbReference>
<dbReference type="EMBL" id="CCAG010014002">
    <property type="status" value="NOT_ANNOTATED_CDS"/>
    <property type="molecule type" value="Genomic_DNA"/>
</dbReference>
<comment type="similarity">
    <text evidence="3">Belongs to the CSN7/EIF3M family. CSN7 subfamily.</text>
</comment>
<evidence type="ECO:0000256" key="4">
    <source>
        <dbReference type="ARBA" id="ARBA00022490"/>
    </source>
</evidence>
<comment type="subcellular location">
    <subcellularLocation>
        <location evidence="2">Cytoplasm</location>
    </subcellularLocation>
    <subcellularLocation>
        <location evidence="1">Nucleus</location>
    </subcellularLocation>
</comment>
<dbReference type="GO" id="GO:0010387">
    <property type="term" value="P:COP9 signalosome assembly"/>
    <property type="evidence" value="ECO:0007669"/>
    <property type="project" value="InterPro"/>
</dbReference>
<dbReference type="STRING" id="37546.D3TMQ3"/>
<dbReference type="AlphaFoldDB" id="D3TMQ3"/>
<organism evidence="8">
    <name type="scientific">Glossina morsitans morsitans</name>
    <name type="common">Savannah tsetse fly</name>
    <dbReference type="NCBI Taxonomy" id="37546"/>
    <lineage>
        <taxon>Eukaryota</taxon>
        <taxon>Metazoa</taxon>
        <taxon>Ecdysozoa</taxon>
        <taxon>Arthropoda</taxon>
        <taxon>Hexapoda</taxon>
        <taxon>Insecta</taxon>
        <taxon>Pterygota</taxon>
        <taxon>Neoptera</taxon>
        <taxon>Endopterygota</taxon>
        <taxon>Diptera</taxon>
        <taxon>Brachycera</taxon>
        <taxon>Muscomorpha</taxon>
        <taxon>Hippoboscoidea</taxon>
        <taxon>Glossinidae</taxon>
        <taxon>Glossina</taxon>
    </lineage>
</organism>
<dbReference type="SMART" id="SM00088">
    <property type="entry name" value="PINT"/>
    <property type="match status" value="1"/>
</dbReference>
<keyword evidence="6" id="KW-0539">Nucleus</keyword>
<evidence type="ECO:0000313" key="8">
    <source>
        <dbReference type="EMBL" id="ADD18981.1"/>
    </source>
</evidence>
<dbReference type="GO" id="GO:0008180">
    <property type="term" value="C:COP9 signalosome"/>
    <property type="evidence" value="ECO:0007669"/>
    <property type="project" value="UniProtKB-KW"/>
</dbReference>
<reference evidence="9" key="6">
    <citation type="submission" date="2021-02" db="UniProtKB">
        <authorList>
            <consortium name="EnsemblMetazoa"/>
        </authorList>
    </citation>
    <scope>IDENTIFICATION</scope>
    <source>
        <strain evidence="9">Yale</strain>
    </source>
</reference>
<name>D3TMQ3_GLOMM</name>
<sequence length="277" mass="31802">MADDILMKSDECPPIGGNESARNQLQQFCLLAKSAHGLALLELIKQVLEAPHIYVFGELLAMPQIKELENGEHAKYYNTLNLFAYGTYKQYRQKSEDYLDLTGAMQKKLQHLTIVSLAIRDKCIPYAVLLDELEITNVRHLEDVIIEATYADIIHGKLFQDRRFLEIDYAQGRDVPPGYISKIAKTLEDWVHSCEAIYNCLDAQIQIANAEKSKRLEKKKDIEQKIINLKKAFKTSQISDNDDSMQIDARKTSATNPEVRKKTCRTIRPTDFFKFNK</sequence>
<evidence type="ECO:0000313" key="10">
    <source>
        <dbReference type="Proteomes" id="UP000092444"/>
    </source>
</evidence>
<dbReference type="PANTHER" id="PTHR15350:SF5">
    <property type="entry name" value="COP9 SIGNALOSOME COMPLEX SUBUNIT 7"/>
    <property type="match status" value="1"/>
</dbReference>
<keyword evidence="4" id="KW-0963">Cytoplasm</keyword>
<reference evidence="8" key="1">
    <citation type="journal article" date="2010" name="BMC Genomics">
        <title>An insight into the sialome of Glossina morsitans morsitans.</title>
        <authorList>
            <person name="Alves-Silva J."/>
            <person name="Ribeiro J.M."/>
            <person name="Van Den Abbeele J."/>
            <person name="Attardo G."/>
            <person name="Hao Z."/>
            <person name="Haines L.R."/>
            <person name="Soares M.B."/>
            <person name="Berriman M."/>
            <person name="Aksoy S."/>
            <person name="Lehane M.J."/>
        </authorList>
    </citation>
    <scope>NUCLEOTIDE SEQUENCE</scope>
    <source>
        <tissue evidence="8">Salivary gland</tissue>
    </source>
</reference>
<dbReference type="Pfam" id="PF18392">
    <property type="entry name" value="CSN7a_helixI"/>
    <property type="match status" value="1"/>
</dbReference>
<evidence type="ECO:0000259" key="7">
    <source>
        <dbReference type="PROSITE" id="PS50250"/>
    </source>
</evidence>
<evidence type="ECO:0000256" key="1">
    <source>
        <dbReference type="ARBA" id="ARBA00004123"/>
    </source>
</evidence>
<reference evidence="9" key="4">
    <citation type="submission" date="2014-03" db="EMBL/GenBank/DDBJ databases">
        <title>Genome Sequence of the Tsetse Fly (Glossina morsitans): Vector of African Trypanosomiasis.</title>
        <authorList>
            <person name="Lawson D."/>
        </authorList>
    </citation>
    <scope>NUCLEOTIDE SEQUENCE [LARGE SCALE GENOMIC DNA]</scope>
    <source>
        <strain evidence="9">Yale</strain>
    </source>
</reference>
<keyword evidence="5" id="KW-0736">Signalosome</keyword>
<reference evidence="8" key="2">
    <citation type="submission" date="2010-01" db="EMBL/GenBank/DDBJ databases">
        <authorList>
            <consortium name="International Glossina Genome Initiative"/>
            <person name="da Silva J."/>
            <person name="Ribeiro J.M.C."/>
            <person name="Abbeele J.V."/>
            <person name="Attardo G."/>
            <person name="Hao Z."/>
            <person name="Haines L.R."/>
            <person name="Soares M.B."/>
            <person name="Berriman M."/>
            <person name="Aksoy S."/>
            <person name="Lehane M.J."/>
        </authorList>
    </citation>
    <scope>NUCLEOTIDE SEQUENCE</scope>
    <source>
        <tissue evidence="8">Salivary gland</tissue>
    </source>
</reference>
<dbReference type="PANTHER" id="PTHR15350">
    <property type="entry name" value="COP9 SIGNALOSOME COMPLEX SUBUNIT 7/DENDRITIC CELL PROTEIN GA17"/>
    <property type="match status" value="1"/>
</dbReference>
<evidence type="ECO:0000256" key="3">
    <source>
        <dbReference type="ARBA" id="ARBA00008482"/>
    </source>
</evidence>
<evidence type="ECO:0000256" key="6">
    <source>
        <dbReference type="ARBA" id="ARBA00023242"/>
    </source>
</evidence>
<dbReference type="InterPro" id="IPR000717">
    <property type="entry name" value="PCI_dom"/>
</dbReference>
<dbReference type="Pfam" id="PF22061">
    <property type="entry name" value="CSN7_HB_subdom"/>
    <property type="match status" value="1"/>
</dbReference>
<dbReference type="InterPro" id="IPR045237">
    <property type="entry name" value="COPS7/eIF3m"/>
</dbReference>
<evidence type="ECO:0000313" key="9">
    <source>
        <dbReference type="EnsemblMetazoa" id="GMOY010645-PA"/>
    </source>
</evidence>
<dbReference type="EMBL" id="EZ422705">
    <property type="protein sequence ID" value="ADD18981.1"/>
    <property type="molecule type" value="mRNA"/>
</dbReference>
<reference evidence="9" key="5">
    <citation type="submission" date="2016-07" db="UniProtKB">
        <authorList>
            <consortium name="VectorBase"/>
        </authorList>
    </citation>
    <scope>IDENTIFICATION</scope>
    <source>
        <strain evidence="9">Yale</strain>
    </source>
</reference>
<protein>
    <submittedName>
        <fullName evidence="8">COP9 signalosome subunit cSN7</fullName>
    </submittedName>
    <submittedName>
        <fullName evidence="9">Cop9 complex homolog subunit 7</fullName>
    </submittedName>
</protein>
<dbReference type="EnsemblMetazoa" id="GMOY010645-RA">
    <property type="protein sequence ID" value="GMOY010645-PA"/>
    <property type="gene ID" value="GMOY010645"/>
</dbReference>
<feature type="domain" description="PCI" evidence="7">
    <location>
        <begin position="16"/>
        <end position="172"/>
    </location>
</feature>